<sequence length="151" mass="16249">MNEALYAVMIQITGDFLLLPNAAVSEVTALDRFEPAAADAPAWLAGWHATAERRIPVLSFEALSGHPRPEVVKRSRIVIVNPIGRRVGGGGFALLAQGHPHLISINRGTINPVNLLPTDHDDLVLSRVRMAGQESVIPDLEQIEARLAGLA</sequence>
<feature type="domain" description="CheW-like" evidence="1">
    <location>
        <begin position="8"/>
        <end position="143"/>
    </location>
</feature>
<gene>
    <name evidence="2" type="ORF">DFR24_4142</name>
</gene>
<organism evidence="2 3">
    <name type="scientific">Panacagrimonas perspica</name>
    <dbReference type="NCBI Taxonomy" id="381431"/>
    <lineage>
        <taxon>Bacteria</taxon>
        <taxon>Pseudomonadati</taxon>
        <taxon>Pseudomonadota</taxon>
        <taxon>Gammaproteobacteria</taxon>
        <taxon>Nevskiales</taxon>
        <taxon>Nevskiaceae</taxon>
        <taxon>Panacagrimonas</taxon>
    </lineage>
</organism>
<accession>A0A4S3JYU3</accession>
<evidence type="ECO:0000313" key="2">
    <source>
        <dbReference type="EMBL" id="TDU25697.1"/>
    </source>
</evidence>
<reference evidence="2 3" key="1">
    <citation type="submission" date="2019-03" db="EMBL/GenBank/DDBJ databases">
        <title>Genomic Encyclopedia of Type Strains, Phase IV (KMG-IV): sequencing the most valuable type-strain genomes for metagenomic binning, comparative biology and taxonomic classification.</title>
        <authorList>
            <person name="Goeker M."/>
        </authorList>
    </citation>
    <scope>NUCLEOTIDE SEQUENCE [LARGE SCALE GENOMIC DNA]</scope>
    <source>
        <strain evidence="2 3">DSM 26377</strain>
    </source>
</reference>
<dbReference type="GO" id="GO:0006935">
    <property type="term" value="P:chemotaxis"/>
    <property type="evidence" value="ECO:0007669"/>
    <property type="project" value="InterPro"/>
</dbReference>
<proteinExistence type="predicted"/>
<name>A0A4S3JYU3_9GAMM</name>
<protein>
    <submittedName>
        <fullName evidence="2">CheW-like protein</fullName>
    </submittedName>
</protein>
<dbReference type="RefSeq" id="WP_133883302.1">
    <property type="nucleotide sequence ID" value="NZ_MWIN01000040.1"/>
</dbReference>
<evidence type="ECO:0000313" key="3">
    <source>
        <dbReference type="Proteomes" id="UP000295341"/>
    </source>
</evidence>
<dbReference type="AlphaFoldDB" id="A0A4S3JYU3"/>
<dbReference type="GO" id="GO:0007165">
    <property type="term" value="P:signal transduction"/>
    <property type="evidence" value="ECO:0007669"/>
    <property type="project" value="InterPro"/>
</dbReference>
<dbReference type="Proteomes" id="UP000295341">
    <property type="component" value="Unassembled WGS sequence"/>
</dbReference>
<dbReference type="Pfam" id="PF01584">
    <property type="entry name" value="CheW"/>
    <property type="match status" value="1"/>
</dbReference>
<evidence type="ECO:0000259" key="1">
    <source>
        <dbReference type="Pfam" id="PF01584"/>
    </source>
</evidence>
<keyword evidence="3" id="KW-1185">Reference proteome</keyword>
<comment type="caution">
    <text evidence="2">The sequence shown here is derived from an EMBL/GenBank/DDBJ whole genome shotgun (WGS) entry which is preliminary data.</text>
</comment>
<dbReference type="InterPro" id="IPR036061">
    <property type="entry name" value="CheW-like_dom_sf"/>
</dbReference>
<dbReference type="OrthoDB" id="5765252at2"/>
<dbReference type="InterPro" id="IPR002545">
    <property type="entry name" value="CheW-lke_dom"/>
</dbReference>
<dbReference type="EMBL" id="SOBT01000011">
    <property type="protein sequence ID" value="TDU25697.1"/>
    <property type="molecule type" value="Genomic_DNA"/>
</dbReference>
<dbReference type="SUPFAM" id="SSF50341">
    <property type="entry name" value="CheW-like"/>
    <property type="match status" value="1"/>
</dbReference>